<accession>A0AAW2Z0Q8</accession>
<protein>
    <submittedName>
        <fullName evidence="1">Developmentally-regulated protein</fullName>
    </submittedName>
</protein>
<evidence type="ECO:0000313" key="1">
    <source>
        <dbReference type="EMBL" id="KAL0483363.1"/>
    </source>
</evidence>
<dbReference type="AlphaFoldDB" id="A0AAW2Z0Q8"/>
<evidence type="ECO:0000313" key="2">
    <source>
        <dbReference type="Proteomes" id="UP001431209"/>
    </source>
</evidence>
<dbReference type="EMBL" id="JAOPGA020000950">
    <property type="protein sequence ID" value="KAL0483363.1"/>
    <property type="molecule type" value="Genomic_DNA"/>
</dbReference>
<gene>
    <name evidence="1" type="ORF">AKO1_014672</name>
</gene>
<sequence>MKMSTIFADDVVACIYDFLYLSDYNSFSLINKQFNSVYTTKPYYLLFRDMKQHLATSSNCQYEQIAEALEKKAEQMKQKAEVERIKSAFKKHLIGVQDLDCKIVFPMVKILSSKQKERSSKVILECSGEVIALEFEALGDYQRTEYFHIYCDSSTVLSTSSNDNRSDYCDFYPEHVFKTFGITQEIKVKLLFKLWDYFVGFGRHIPVIFEEFNELI</sequence>
<dbReference type="Proteomes" id="UP001431209">
    <property type="component" value="Unassembled WGS sequence"/>
</dbReference>
<keyword evidence="2" id="KW-1185">Reference proteome</keyword>
<organism evidence="1 2">
    <name type="scientific">Acrasis kona</name>
    <dbReference type="NCBI Taxonomy" id="1008807"/>
    <lineage>
        <taxon>Eukaryota</taxon>
        <taxon>Discoba</taxon>
        <taxon>Heterolobosea</taxon>
        <taxon>Tetramitia</taxon>
        <taxon>Eutetramitia</taxon>
        <taxon>Acrasidae</taxon>
        <taxon>Acrasis</taxon>
    </lineage>
</organism>
<name>A0AAW2Z0Q8_9EUKA</name>
<proteinExistence type="predicted"/>
<comment type="caution">
    <text evidence="1">The sequence shown here is derived from an EMBL/GenBank/DDBJ whole genome shotgun (WGS) entry which is preliminary data.</text>
</comment>
<reference evidence="1 2" key="1">
    <citation type="submission" date="2024-03" db="EMBL/GenBank/DDBJ databases">
        <title>The Acrasis kona genome and developmental transcriptomes reveal deep origins of eukaryotic multicellular pathways.</title>
        <authorList>
            <person name="Sheikh S."/>
            <person name="Fu C.-J."/>
            <person name="Brown M.W."/>
            <person name="Baldauf S.L."/>
        </authorList>
    </citation>
    <scope>NUCLEOTIDE SEQUENCE [LARGE SCALE GENOMIC DNA]</scope>
    <source>
        <strain evidence="1 2">ATCC MYA-3509</strain>
    </source>
</reference>